<dbReference type="PROSITE" id="PS00036">
    <property type="entry name" value="BZIP_BASIC"/>
    <property type="match status" value="1"/>
</dbReference>
<feature type="compositionally biased region" description="Basic and acidic residues" evidence="5">
    <location>
        <begin position="86"/>
        <end position="95"/>
    </location>
</feature>
<dbReference type="InterPro" id="IPR023167">
    <property type="entry name" value="Yap1_redox_dom_sf"/>
</dbReference>
<dbReference type="GO" id="GO:0090575">
    <property type="term" value="C:RNA polymerase II transcription regulator complex"/>
    <property type="evidence" value="ECO:0007669"/>
    <property type="project" value="TreeGrafter"/>
</dbReference>
<accession>A0AAE0UFA5</accession>
<dbReference type="InterPro" id="IPR004827">
    <property type="entry name" value="bZIP"/>
</dbReference>
<feature type="region of interest" description="Disordered" evidence="5">
    <location>
        <begin position="255"/>
        <end position="300"/>
    </location>
</feature>
<evidence type="ECO:0000313" key="8">
    <source>
        <dbReference type="Proteomes" id="UP001281003"/>
    </source>
</evidence>
<dbReference type="InterPro" id="IPR013910">
    <property type="entry name" value="TF_PAP1"/>
</dbReference>
<dbReference type="EMBL" id="JAUTDP010000002">
    <property type="protein sequence ID" value="KAK3402111.1"/>
    <property type="molecule type" value="Genomic_DNA"/>
</dbReference>
<sequence>MTSTQNPLHNLVLTPQQQSLLFAALNSNKPTNTQQTGISGLPSMYNGASVQGLDTMGYQHNPEFGGYDYGLDGQHDTNFDFNFDTVDPHMTDDRSNAPSASKSDSLDGESPDKRSHPEDDEEENSEPKRREGEGKVAKKPGRKPLTTEPSSKRKAQNRAAQRAFRERKEKHLKDLENKVEELKKISETANHENELLRKKMEKMSNELNEYKKRLSLMAARPPVVPSRAMPFGSSFVNNINDVNFQFEFPKFGGPLPGPQLVNQPKKEAPVSPPLSSTGRLEQPTNSLSTDATPNYGQIGLDPQTKEELAHYSADLFPQSQSAHGDGSNFSTTGTESQYNVGAGTSTSSPSSSTSNMGGASSSCGTSPEPFTHSPAGLKSVDQMATIGEEQPGVIGSGQPDFNTFGVDTNITWLPQDNFEFDPTVFGNYRDPQNNILNGADELWTNEAWDPDFLAPYNLPPTAPGLLPPQSEAEAHHPKKDLITQIDEVNASDDGPGEQLDCNKIWDKLRSCPSVQNQEVDMDALCSDLQKKAKCSGYGAVVDEKEFKSVLKKHLSPEAMAKCERDCEEEKARKAAAGAAS</sequence>
<evidence type="ECO:0000313" key="7">
    <source>
        <dbReference type="EMBL" id="KAK3402111.1"/>
    </source>
</evidence>
<evidence type="ECO:0000256" key="3">
    <source>
        <dbReference type="ARBA" id="ARBA00023242"/>
    </source>
</evidence>
<comment type="similarity">
    <text evidence="4">Belongs to the bZIP family. YAP subfamily.</text>
</comment>
<dbReference type="PROSITE" id="PS50217">
    <property type="entry name" value="BZIP"/>
    <property type="match status" value="1"/>
</dbReference>
<proteinExistence type="inferred from homology"/>
<dbReference type="FunFam" id="1.20.5.170:FF:000067">
    <property type="entry name" value="BZIP transcription factor"/>
    <property type="match status" value="1"/>
</dbReference>
<protein>
    <submittedName>
        <fullName evidence="7">Transcription factor PAP1-domain-containing protein</fullName>
    </submittedName>
</protein>
<dbReference type="GO" id="GO:0000976">
    <property type="term" value="F:transcription cis-regulatory region binding"/>
    <property type="evidence" value="ECO:0007669"/>
    <property type="project" value="InterPro"/>
</dbReference>
<dbReference type="SUPFAM" id="SSF57959">
    <property type="entry name" value="Leucine zipper domain"/>
    <property type="match status" value="1"/>
</dbReference>
<organism evidence="7 8">
    <name type="scientific">Sordaria brevicollis</name>
    <dbReference type="NCBI Taxonomy" id="83679"/>
    <lineage>
        <taxon>Eukaryota</taxon>
        <taxon>Fungi</taxon>
        <taxon>Dikarya</taxon>
        <taxon>Ascomycota</taxon>
        <taxon>Pezizomycotina</taxon>
        <taxon>Sordariomycetes</taxon>
        <taxon>Sordariomycetidae</taxon>
        <taxon>Sordariales</taxon>
        <taxon>Sordariaceae</taxon>
        <taxon>Sordaria</taxon>
    </lineage>
</organism>
<feature type="compositionally biased region" description="Basic and acidic residues" evidence="5">
    <location>
        <begin position="125"/>
        <end position="136"/>
    </location>
</feature>
<evidence type="ECO:0000256" key="5">
    <source>
        <dbReference type="SAM" id="MobiDB-lite"/>
    </source>
</evidence>
<keyword evidence="3" id="KW-0539">Nucleus</keyword>
<dbReference type="PANTHER" id="PTHR40621">
    <property type="entry name" value="TRANSCRIPTION FACTOR KAPC-RELATED"/>
    <property type="match status" value="1"/>
</dbReference>
<dbReference type="Gene3D" id="1.20.5.170">
    <property type="match status" value="1"/>
</dbReference>
<feature type="region of interest" description="Disordered" evidence="5">
    <location>
        <begin position="80"/>
        <end position="172"/>
    </location>
</feature>
<dbReference type="Pfam" id="PF00170">
    <property type="entry name" value="bZIP_1"/>
    <property type="match status" value="1"/>
</dbReference>
<evidence type="ECO:0000256" key="2">
    <source>
        <dbReference type="ARBA" id="ARBA00004496"/>
    </source>
</evidence>
<dbReference type="GO" id="GO:0001228">
    <property type="term" value="F:DNA-binding transcription activator activity, RNA polymerase II-specific"/>
    <property type="evidence" value="ECO:0007669"/>
    <property type="project" value="TreeGrafter"/>
</dbReference>
<feature type="region of interest" description="Disordered" evidence="5">
    <location>
        <begin position="317"/>
        <end position="376"/>
    </location>
</feature>
<comment type="caution">
    <text evidence="7">The sequence shown here is derived from an EMBL/GenBank/DDBJ whole genome shotgun (WGS) entry which is preliminary data.</text>
</comment>
<dbReference type="Gene3D" id="1.10.238.100">
    <property type="entry name" value="YAP1 redox domain. Chain B"/>
    <property type="match status" value="1"/>
</dbReference>
<keyword evidence="8" id="KW-1185">Reference proteome</keyword>
<dbReference type="CDD" id="cd14688">
    <property type="entry name" value="bZIP_YAP"/>
    <property type="match status" value="1"/>
</dbReference>
<feature type="domain" description="BZIP" evidence="6">
    <location>
        <begin position="147"/>
        <end position="210"/>
    </location>
</feature>
<dbReference type="GO" id="GO:0005737">
    <property type="term" value="C:cytoplasm"/>
    <property type="evidence" value="ECO:0007669"/>
    <property type="project" value="UniProtKB-SubCell"/>
</dbReference>
<feature type="compositionally biased region" description="Basic and acidic residues" evidence="5">
    <location>
        <begin position="163"/>
        <end position="172"/>
    </location>
</feature>
<reference evidence="7" key="1">
    <citation type="journal article" date="2023" name="Mol. Phylogenet. Evol.">
        <title>Genome-scale phylogeny and comparative genomics of the fungal order Sordariales.</title>
        <authorList>
            <person name="Hensen N."/>
            <person name="Bonometti L."/>
            <person name="Westerberg I."/>
            <person name="Brannstrom I.O."/>
            <person name="Guillou S."/>
            <person name="Cros-Aarteil S."/>
            <person name="Calhoun S."/>
            <person name="Haridas S."/>
            <person name="Kuo A."/>
            <person name="Mondo S."/>
            <person name="Pangilinan J."/>
            <person name="Riley R."/>
            <person name="LaButti K."/>
            <person name="Andreopoulos B."/>
            <person name="Lipzen A."/>
            <person name="Chen C."/>
            <person name="Yan M."/>
            <person name="Daum C."/>
            <person name="Ng V."/>
            <person name="Clum A."/>
            <person name="Steindorff A."/>
            <person name="Ohm R.A."/>
            <person name="Martin F."/>
            <person name="Silar P."/>
            <person name="Natvig D.O."/>
            <person name="Lalanne C."/>
            <person name="Gautier V."/>
            <person name="Ament-Velasquez S.L."/>
            <person name="Kruys A."/>
            <person name="Hutchinson M.I."/>
            <person name="Powell A.J."/>
            <person name="Barry K."/>
            <person name="Miller A.N."/>
            <person name="Grigoriev I.V."/>
            <person name="Debuchy R."/>
            <person name="Gladieux P."/>
            <person name="Hiltunen Thoren M."/>
            <person name="Johannesson H."/>
        </authorList>
    </citation>
    <scope>NUCLEOTIDE SEQUENCE</scope>
    <source>
        <strain evidence="7">FGSC 1904</strain>
    </source>
</reference>
<dbReference type="AlphaFoldDB" id="A0AAE0UFA5"/>
<dbReference type="Proteomes" id="UP001281003">
    <property type="component" value="Unassembled WGS sequence"/>
</dbReference>
<dbReference type="PANTHER" id="PTHR40621:SF6">
    <property type="entry name" value="AP-1-LIKE TRANSCRIPTION FACTOR YAP1-RELATED"/>
    <property type="match status" value="1"/>
</dbReference>
<name>A0AAE0UFA5_SORBR</name>
<dbReference type="InterPro" id="IPR046347">
    <property type="entry name" value="bZIP_sf"/>
</dbReference>
<reference evidence="7" key="2">
    <citation type="submission" date="2023-07" db="EMBL/GenBank/DDBJ databases">
        <authorList>
            <consortium name="Lawrence Berkeley National Laboratory"/>
            <person name="Haridas S."/>
            <person name="Hensen N."/>
            <person name="Bonometti L."/>
            <person name="Westerberg I."/>
            <person name="Brannstrom I.O."/>
            <person name="Guillou S."/>
            <person name="Cros-Aarteil S."/>
            <person name="Calhoun S."/>
            <person name="Kuo A."/>
            <person name="Mondo S."/>
            <person name="Pangilinan J."/>
            <person name="Riley R."/>
            <person name="LaButti K."/>
            <person name="Andreopoulos B."/>
            <person name="Lipzen A."/>
            <person name="Chen C."/>
            <person name="Yanf M."/>
            <person name="Daum C."/>
            <person name="Ng V."/>
            <person name="Clum A."/>
            <person name="Steindorff A."/>
            <person name="Ohm R."/>
            <person name="Martin F."/>
            <person name="Silar P."/>
            <person name="Natvig D."/>
            <person name="Lalanne C."/>
            <person name="Gautier V."/>
            <person name="Ament-velasquez S.L."/>
            <person name="Kruys A."/>
            <person name="Hutchinson M.I."/>
            <person name="Powell A.J."/>
            <person name="Barry K."/>
            <person name="Miller A.N."/>
            <person name="Grigoriev I.V."/>
            <person name="Debuchy R."/>
            <person name="Gladieux P."/>
            <person name="Thoren M.H."/>
            <person name="Johannesson H."/>
        </authorList>
    </citation>
    <scope>NUCLEOTIDE SEQUENCE</scope>
    <source>
        <strain evidence="7">FGSC 1904</strain>
    </source>
</reference>
<dbReference type="Pfam" id="PF08601">
    <property type="entry name" value="PAP1"/>
    <property type="match status" value="2"/>
</dbReference>
<gene>
    <name evidence="7" type="ORF">B0T20DRAFT_493203</name>
</gene>
<dbReference type="SMART" id="SM00338">
    <property type="entry name" value="BRLZ"/>
    <property type="match status" value="1"/>
</dbReference>
<evidence type="ECO:0000259" key="6">
    <source>
        <dbReference type="PROSITE" id="PS50217"/>
    </source>
</evidence>
<comment type="subcellular location">
    <subcellularLocation>
        <location evidence="2">Cytoplasm</location>
    </subcellularLocation>
    <subcellularLocation>
        <location evidence="1">Nucleus</location>
    </subcellularLocation>
</comment>
<dbReference type="InterPro" id="IPR050936">
    <property type="entry name" value="AP-1-like"/>
</dbReference>
<feature type="compositionally biased region" description="Polar residues" evidence="5">
    <location>
        <begin position="317"/>
        <end position="339"/>
    </location>
</feature>
<dbReference type="GO" id="GO:0034599">
    <property type="term" value="P:cellular response to oxidative stress"/>
    <property type="evidence" value="ECO:0007669"/>
    <property type="project" value="UniProtKB-ARBA"/>
</dbReference>
<evidence type="ECO:0000256" key="4">
    <source>
        <dbReference type="ARBA" id="ARBA00038132"/>
    </source>
</evidence>
<evidence type="ECO:0000256" key="1">
    <source>
        <dbReference type="ARBA" id="ARBA00004123"/>
    </source>
</evidence>
<feature type="compositionally biased region" description="Polar residues" evidence="5">
    <location>
        <begin position="273"/>
        <end position="295"/>
    </location>
</feature>
<dbReference type="SUPFAM" id="SSF111430">
    <property type="entry name" value="YAP1 redox domain"/>
    <property type="match status" value="1"/>
</dbReference>
<feature type="compositionally biased region" description="Low complexity" evidence="5">
    <location>
        <begin position="343"/>
        <end position="362"/>
    </location>
</feature>